<keyword evidence="3" id="KW-0812">Transmembrane</keyword>
<evidence type="ECO:0000256" key="3">
    <source>
        <dbReference type="ARBA" id="ARBA00022692"/>
    </source>
</evidence>
<keyword evidence="2" id="KW-1003">Cell membrane</keyword>
<evidence type="ECO:0000313" key="8">
    <source>
        <dbReference type="EMBL" id="UFP97038.1"/>
    </source>
</evidence>
<dbReference type="InterPro" id="IPR016741">
    <property type="entry name" value="UCP018953"/>
</dbReference>
<proteinExistence type="predicted"/>
<evidence type="ECO:0000256" key="5">
    <source>
        <dbReference type="ARBA" id="ARBA00023136"/>
    </source>
</evidence>
<name>A0ABY3PU72_9CYAN</name>
<dbReference type="PIRSF" id="PIRSF018953">
    <property type="entry name" value="UCP018953"/>
    <property type="match status" value="1"/>
</dbReference>
<evidence type="ECO:0000313" key="9">
    <source>
        <dbReference type="Proteomes" id="UP001054846"/>
    </source>
</evidence>
<protein>
    <submittedName>
        <fullName evidence="8">FIST C-terminal domain-containing protein</fullName>
    </submittedName>
</protein>
<dbReference type="Proteomes" id="UP001054846">
    <property type="component" value="Chromosome"/>
</dbReference>
<evidence type="ECO:0000256" key="2">
    <source>
        <dbReference type="ARBA" id="ARBA00022475"/>
    </source>
</evidence>
<evidence type="ECO:0000256" key="1">
    <source>
        <dbReference type="ARBA" id="ARBA00004651"/>
    </source>
</evidence>
<dbReference type="InterPro" id="IPR019494">
    <property type="entry name" value="FIST_C"/>
</dbReference>
<sequence length="399" mass="42337">MHWAGALARRPTVGEALAEATRAIRSQMAGRRVDLLFVFASPDFAQNAGQWLGELQRELACRVQIGCSGGGIIGAGSEVEGPSALSLLAAHLPGVELRPFWLKAEELPDLDSSPKTWENLMEISAGAAPHFVLMADGSSFPVDVLIGGLDFAFPRAIKVGGLASGGNRPGQNRLFFGDQAVGGGAVGVALAGDIAVEAAVAQGCRPVGQTFQITRAEGNLLWELDGQPALQVLQTVLQQLDENDQRLARKALFVGVRMSEFHSGSEQGDFLVRNLMGVDPRTGGLAVGEWLRTGQTIRFHLRDAATSRDDLQLVLQRHRLEHSGAPPAGALLFSCLGRGESLYGEPDVDSTLFAQVLGEGVPLAGFFCNGEIGPVGSTTFLHGYTSSFGLFRPRTSGRL</sequence>
<dbReference type="Pfam" id="PF08495">
    <property type="entry name" value="FIST"/>
    <property type="match status" value="1"/>
</dbReference>
<keyword evidence="5" id="KW-0472">Membrane</keyword>
<evidence type="ECO:0000256" key="4">
    <source>
        <dbReference type="ARBA" id="ARBA00022989"/>
    </source>
</evidence>
<dbReference type="SMART" id="SM01204">
    <property type="entry name" value="FIST_C"/>
    <property type="match status" value="1"/>
</dbReference>
<dbReference type="InterPro" id="IPR013702">
    <property type="entry name" value="FIST_domain_N"/>
</dbReference>
<evidence type="ECO:0000259" key="6">
    <source>
        <dbReference type="SMART" id="SM00897"/>
    </source>
</evidence>
<dbReference type="PANTHER" id="PTHR14939:SF5">
    <property type="entry name" value="F-BOX ONLY PROTEIN 22"/>
    <property type="match status" value="1"/>
</dbReference>
<evidence type="ECO:0000259" key="7">
    <source>
        <dbReference type="SMART" id="SM01204"/>
    </source>
</evidence>
<comment type="subcellular location">
    <subcellularLocation>
        <location evidence="1">Cell membrane</location>
        <topology evidence="1">Multi-pass membrane protein</topology>
    </subcellularLocation>
</comment>
<dbReference type="Pfam" id="PF10442">
    <property type="entry name" value="FIST_C"/>
    <property type="match status" value="1"/>
</dbReference>
<organism evidence="8 9">
    <name type="scientific">Gloeobacter morelensis MG652769</name>
    <dbReference type="NCBI Taxonomy" id="2781736"/>
    <lineage>
        <taxon>Bacteria</taxon>
        <taxon>Bacillati</taxon>
        <taxon>Cyanobacteriota</taxon>
        <taxon>Cyanophyceae</taxon>
        <taxon>Gloeobacterales</taxon>
        <taxon>Gloeobacteraceae</taxon>
        <taxon>Gloeobacter</taxon>
        <taxon>Gloeobacter morelensis</taxon>
    </lineage>
</organism>
<feature type="domain" description="FIST C-domain" evidence="7">
    <location>
        <begin position="229"/>
        <end position="375"/>
    </location>
</feature>
<keyword evidence="4" id="KW-1133">Transmembrane helix</keyword>
<reference evidence="8 9" key="1">
    <citation type="journal article" date="2021" name="Genome Biol. Evol.">
        <title>Complete Genome Sequencing of a Novel Gloeobacter Species from a Waterfall Cave in Mexico.</title>
        <authorList>
            <person name="Saw J.H."/>
            <person name="Cardona T."/>
            <person name="Montejano G."/>
        </authorList>
    </citation>
    <scope>NUCLEOTIDE SEQUENCE [LARGE SCALE GENOMIC DNA]</scope>
    <source>
        <strain evidence="8">MG652769</strain>
    </source>
</reference>
<dbReference type="PANTHER" id="PTHR14939">
    <property type="entry name" value="F-BOX ONLY PROTEIN 22"/>
    <property type="match status" value="1"/>
</dbReference>
<dbReference type="SMART" id="SM00897">
    <property type="entry name" value="FIST"/>
    <property type="match status" value="1"/>
</dbReference>
<gene>
    <name evidence="8" type="ORF">ISF26_17495</name>
</gene>
<feature type="domain" description="FIST" evidence="6">
    <location>
        <begin position="32"/>
        <end position="228"/>
    </location>
</feature>
<dbReference type="EMBL" id="CP063845">
    <property type="protein sequence ID" value="UFP97038.1"/>
    <property type="molecule type" value="Genomic_DNA"/>
</dbReference>
<accession>A0ABY3PU72</accession>
<keyword evidence="9" id="KW-1185">Reference proteome</keyword>